<keyword evidence="6" id="KW-0653">Protein transport</keyword>
<keyword evidence="5" id="KW-1000">Mitochondrion outer membrane</keyword>
<sequence length="182" mass="19435">MVKLTEVEEAEAATVEAIVNAVEEVEAEAQAEAQAEAETEEAIKAVEKEFAAAEEEDDDEDEEDDEDDEDDFEDDFDEDETIYERIVALKDIIPAGQRKSLYNTVSSIQSLATTGVFTTGSLIWYGATTALFLGVPLALSIVGETQLIELEKQMNPAAAAAAGGVAGQDELLTVANETPATA</sequence>
<evidence type="ECO:0000313" key="14">
    <source>
        <dbReference type="EMBL" id="GME67255.1"/>
    </source>
</evidence>
<evidence type="ECO:0000256" key="1">
    <source>
        <dbReference type="ARBA" id="ARBA00004572"/>
    </source>
</evidence>
<evidence type="ECO:0000256" key="4">
    <source>
        <dbReference type="ARBA" id="ARBA00022692"/>
    </source>
</evidence>
<dbReference type="Pfam" id="PF04281">
    <property type="entry name" value="Tom22"/>
    <property type="match status" value="1"/>
</dbReference>
<dbReference type="GO" id="GO:0006886">
    <property type="term" value="P:intracellular protein transport"/>
    <property type="evidence" value="ECO:0007669"/>
    <property type="project" value="InterPro"/>
</dbReference>
<feature type="transmembrane region" description="Helical" evidence="13">
    <location>
        <begin position="122"/>
        <end position="142"/>
    </location>
</feature>
<keyword evidence="4 13" id="KW-0812">Transmembrane</keyword>
<dbReference type="InterPro" id="IPR005683">
    <property type="entry name" value="Tom22"/>
</dbReference>
<comment type="similarity">
    <text evidence="2">Belongs to the Tom22 family.</text>
</comment>
<keyword evidence="7 13" id="KW-1133">Transmembrane helix</keyword>
<dbReference type="CDD" id="cd22884">
    <property type="entry name" value="TOM22"/>
    <property type="match status" value="1"/>
</dbReference>
<protein>
    <submittedName>
        <fullName evidence="14">Unnamed protein product</fullName>
    </submittedName>
</protein>
<evidence type="ECO:0000256" key="10">
    <source>
        <dbReference type="ARBA" id="ARBA00023136"/>
    </source>
</evidence>
<evidence type="ECO:0000256" key="2">
    <source>
        <dbReference type="ARBA" id="ARBA00009874"/>
    </source>
</evidence>
<evidence type="ECO:0000256" key="11">
    <source>
        <dbReference type="ARBA" id="ARBA00023170"/>
    </source>
</evidence>
<accession>A0A9W6SVT9</accession>
<evidence type="ECO:0000256" key="8">
    <source>
        <dbReference type="ARBA" id="ARBA00023010"/>
    </source>
</evidence>
<feature type="compositionally biased region" description="Acidic residues" evidence="12">
    <location>
        <begin position="29"/>
        <end position="40"/>
    </location>
</feature>
<proteinExistence type="inferred from homology"/>
<feature type="region of interest" description="Disordered" evidence="12">
    <location>
        <begin position="29"/>
        <end position="78"/>
    </location>
</feature>
<reference evidence="14" key="1">
    <citation type="submission" date="2023-04" db="EMBL/GenBank/DDBJ databases">
        <title>Candida boidinii NBRC 10035.</title>
        <authorList>
            <person name="Ichikawa N."/>
            <person name="Sato H."/>
            <person name="Tonouchi N."/>
        </authorList>
    </citation>
    <scope>NUCLEOTIDE SEQUENCE</scope>
    <source>
        <strain evidence="14">NBRC 10035</strain>
    </source>
</reference>
<dbReference type="GO" id="GO:0005741">
    <property type="term" value="C:mitochondrial outer membrane"/>
    <property type="evidence" value="ECO:0007669"/>
    <property type="project" value="UniProtKB-SubCell"/>
</dbReference>
<evidence type="ECO:0000256" key="5">
    <source>
        <dbReference type="ARBA" id="ARBA00022787"/>
    </source>
</evidence>
<feature type="compositionally biased region" description="Acidic residues" evidence="12">
    <location>
        <begin position="52"/>
        <end position="78"/>
    </location>
</feature>
<dbReference type="EMBL" id="BSXN01000131">
    <property type="protein sequence ID" value="GME67255.1"/>
    <property type="molecule type" value="Genomic_DNA"/>
</dbReference>
<keyword evidence="8" id="KW-0811">Translocation</keyword>
<evidence type="ECO:0000256" key="3">
    <source>
        <dbReference type="ARBA" id="ARBA00022448"/>
    </source>
</evidence>
<keyword evidence="11" id="KW-0675">Receptor</keyword>
<dbReference type="PANTHER" id="PTHR12504">
    <property type="entry name" value="MITOCHONDRIAL IMPORT RECEPTOR SUBUNIT TOM22"/>
    <property type="match status" value="1"/>
</dbReference>
<name>A0A9W6SVT9_CANBO</name>
<keyword evidence="3" id="KW-0813">Transport</keyword>
<dbReference type="Proteomes" id="UP001165120">
    <property type="component" value="Unassembled WGS sequence"/>
</dbReference>
<comment type="subcellular location">
    <subcellularLocation>
        <location evidence="1">Mitochondrion outer membrane</location>
        <topology evidence="1">Single-pass membrane protein</topology>
    </subcellularLocation>
</comment>
<evidence type="ECO:0000256" key="12">
    <source>
        <dbReference type="SAM" id="MobiDB-lite"/>
    </source>
</evidence>
<comment type="caution">
    <text evidence="14">The sequence shown here is derived from an EMBL/GenBank/DDBJ whole genome shotgun (WGS) entry which is preliminary data.</text>
</comment>
<evidence type="ECO:0000256" key="13">
    <source>
        <dbReference type="SAM" id="Phobius"/>
    </source>
</evidence>
<evidence type="ECO:0000313" key="15">
    <source>
        <dbReference type="Proteomes" id="UP001165120"/>
    </source>
</evidence>
<dbReference type="AlphaFoldDB" id="A0A9W6SVT9"/>
<keyword evidence="9" id="KW-0496">Mitochondrion</keyword>
<feature type="compositionally biased region" description="Basic and acidic residues" evidence="12">
    <location>
        <begin position="41"/>
        <end position="51"/>
    </location>
</feature>
<organism evidence="14 15">
    <name type="scientific">Candida boidinii</name>
    <name type="common">Yeast</name>
    <dbReference type="NCBI Taxonomy" id="5477"/>
    <lineage>
        <taxon>Eukaryota</taxon>
        <taxon>Fungi</taxon>
        <taxon>Dikarya</taxon>
        <taxon>Ascomycota</taxon>
        <taxon>Saccharomycotina</taxon>
        <taxon>Pichiomycetes</taxon>
        <taxon>Pichiales</taxon>
        <taxon>Pichiaceae</taxon>
        <taxon>Ogataea</taxon>
        <taxon>Ogataea/Candida clade</taxon>
    </lineage>
</organism>
<dbReference type="PANTHER" id="PTHR12504:SF0">
    <property type="entry name" value="MITOCHONDRIAL IMPORT RECEPTOR SUBUNIT TOM22 HOMOLOG"/>
    <property type="match status" value="1"/>
</dbReference>
<keyword evidence="10 13" id="KW-0472">Membrane</keyword>
<evidence type="ECO:0000256" key="7">
    <source>
        <dbReference type="ARBA" id="ARBA00022989"/>
    </source>
</evidence>
<keyword evidence="15" id="KW-1185">Reference proteome</keyword>
<evidence type="ECO:0000256" key="6">
    <source>
        <dbReference type="ARBA" id="ARBA00022927"/>
    </source>
</evidence>
<gene>
    <name evidence="14" type="ORF">Cboi02_000068400</name>
</gene>
<evidence type="ECO:0000256" key="9">
    <source>
        <dbReference type="ARBA" id="ARBA00023128"/>
    </source>
</evidence>